<comment type="caution">
    <text evidence="1">The sequence shown here is derived from an EMBL/GenBank/DDBJ whole genome shotgun (WGS) entry which is preliminary data.</text>
</comment>
<dbReference type="InParanoid" id="A0A024G5N7"/>
<proteinExistence type="predicted"/>
<accession>A0A024G5N7</accession>
<dbReference type="AlphaFoldDB" id="A0A024G5N7"/>
<keyword evidence="2" id="KW-1185">Reference proteome</keyword>
<dbReference type="EMBL" id="CAIX01000028">
    <property type="protein sequence ID" value="CCI42071.1"/>
    <property type="molecule type" value="Genomic_DNA"/>
</dbReference>
<sequence length="103" mass="12090">MNAHNFRDSDKNQSWIFFDSRNSFYSAKCIQKVSKRVEYVDHLFVPNVGYIRKSLLRMEKNPFDAANNVFCHQKWSWLVRNPVKVRLSGNPLEASSARQGVMH</sequence>
<gene>
    <name evidence="1" type="ORF">BN9_028550</name>
</gene>
<name>A0A024G5N7_9STRA</name>
<evidence type="ECO:0000313" key="2">
    <source>
        <dbReference type="Proteomes" id="UP000053237"/>
    </source>
</evidence>
<dbReference type="Proteomes" id="UP000053237">
    <property type="component" value="Unassembled WGS sequence"/>
</dbReference>
<organism evidence="1 2">
    <name type="scientific">Albugo candida</name>
    <dbReference type="NCBI Taxonomy" id="65357"/>
    <lineage>
        <taxon>Eukaryota</taxon>
        <taxon>Sar</taxon>
        <taxon>Stramenopiles</taxon>
        <taxon>Oomycota</taxon>
        <taxon>Peronosporomycetes</taxon>
        <taxon>Albuginales</taxon>
        <taxon>Albuginaceae</taxon>
        <taxon>Albugo</taxon>
    </lineage>
</organism>
<evidence type="ECO:0000313" key="1">
    <source>
        <dbReference type="EMBL" id="CCI42071.1"/>
    </source>
</evidence>
<protein>
    <submittedName>
        <fullName evidence="1">Uncharacterized protein</fullName>
    </submittedName>
</protein>
<reference evidence="1 2" key="1">
    <citation type="submission" date="2012-05" db="EMBL/GenBank/DDBJ databases">
        <title>Recombination and specialization in a pathogen metapopulation.</title>
        <authorList>
            <person name="Gardiner A."/>
            <person name="Kemen E."/>
            <person name="Schultz-Larsen T."/>
            <person name="MacLean D."/>
            <person name="Van Oosterhout C."/>
            <person name="Jones J.D.G."/>
        </authorList>
    </citation>
    <scope>NUCLEOTIDE SEQUENCE [LARGE SCALE GENOMIC DNA]</scope>
    <source>
        <strain evidence="1 2">Ac Nc2</strain>
    </source>
</reference>